<evidence type="ECO:0000259" key="3">
    <source>
        <dbReference type="PROSITE" id="PS51898"/>
    </source>
</evidence>
<reference evidence="4" key="1">
    <citation type="submission" date="2022-01" db="EMBL/GenBank/DDBJ databases">
        <title>Draft Genome Sequences of Seven Type Strains of the Genus Streptomyces.</title>
        <authorList>
            <person name="Aziz S."/>
            <person name="Coretto E."/>
            <person name="Chronakova A."/>
            <person name="Sproer C."/>
            <person name="Huber K."/>
            <person name="Nouioui I."/>
            <person name="Gross H."/>
        </authorList>
    </citation>
    <scope>NUCLEOTIDE SEQUENCE</scope>
    <source>
        <strain evidence="4">DSM 103493</strain>
    </source>
</reference>
<protein>
    <submittedName>
        <fullName evidence="4">Tyrosine-type recombinase/integrase</fullName>
    </submittedName>
</protein>
<dbReference type="GO" id="GO:0015074">
    <property type="term" value="P:DNA integration"/>
    <property type="evidence" value="ECO:0007669"/>
    <property type="project" value="InterPro"/>
</dbReference>
<dbReference type="AlphaFoldDB" id="A0A9X1TKW2"/>
<dbReference type="Gene3D" id="1.10.443.10">
    <property type="entry name" value="Intergrase catalytic core"/>
    <property type="match status" value="1"/>
</dbReference>
<accession>A0A9X1TKW2</accession>
<dbReference type="GO" id="GO:0006310">
    <property type="term" value="P:DNA recombination"/>
    <property type="evidence" value="ECO:0007669"/>
    <property type="project" value="UniProtKB-KW"/>
</dbReference>
<sequence length="250" mass="28655">MRTVAPRYEVLIRLGACAGLRQGEAFGLKRSQVAWKHDLLHIEEQRQRGKAVRLKTKASYATLPVDHYLIERLAHHVSRFSEPEPVSPAAQRRRQARGYAEPPDEDLIVTNRHGRPVLIRDFHQKWRRAVKQAGLPDRTRFHDLKHFYTTTLGGSGKHDPKTVQALSRHAKFSETWDTYAHPPPRRGGGHGHRVRNRVLTHRRSDDVIAERVYRRGLRGVRVLSACPSCLQLRVQERPQPHLASMTASAD</sequence>
<dbReference type="SUPFAM" id="SSF56349">
    <property type="entry name" value="DNA breaking-rejoining enzymes"/>
    <property type="match status" value="1"/>
</dbReference>
<dbReference type="Proteomes" id="UP001139384">
    <property type="component" value="Unassembled WGS sequence"/>
</dbReference>
<dbReference type="RefSeq" id="WP_234763103.1">
    <property type="nucleotide sequence ID" value="NZ_JAKEIP010000047.1"/>
</dbReference>
<keyword evidence="5" id="KW-1185">Reference proteome</keyword>
<dbReference type="Pfam" id="PF00589">
    <property type="entry name" value="Phage_integrase"/>
    <property type="match status" value="1"/>
</dbReference>
<dbReference type="PROSITE" id="PS51898">
    <property type="entry name" value="TYR_RECOMBINASE"/>
    <property type="match status" value="1"/>
</dbReference>
<comment type="caution">
    <text evidence="4">The sequence shown here is derived from an EMBL/GenBank/DDBJ whole genome shotgun (WGS) entry which is preliminary data.</text>
</comment>
<organism evidence="4 5">
    <name type="scientific">Streptomyces muensis</name>
    <dbReference type="NCBI Taxonomy" id="1077944"/>
    <lineage>
        <taxon>Bacteria</taxon>
        <taxon>Bacillati</taxon>
        <taxon>Actinomycetota</taxon>
        <taxon>Actinomycetes</taxon>
        <taxon>Kitasatosporales</taxon>
        <taxon>Streptomycetaceae</taxon>
        <taxon>Streptomyces</taxon>
    </lineage>
</organism>
<evidence type="ECO:0000313" key="5">
    <source>
        <dbReference type="Proteomes" id="UP001139384"/>
    </source>
</evidence>
<name>A0A9X1TKW2_STRM4</name>
<evidence type="ECO:0000313" key="4">
    <source>
        <dbReference type="EMBL" id="MCF1594807.1"/>
    </source>
</evidence>
<evidence type="ECO:0000256" key="2">
    <source>
        <dbReference type="SAM" id="MobiDB-lite"/>
    </source>
</evidence>
<dbReference type="EMBL" id="JAKEIP010000047">
    <property type="protein sequence ID" value="MCF1594807.1"/>
    <property type="molecule type" value="Genomic_DNA"/>
</dbReference>
<gene>
    <name evidence="4" type="ORF">L0P92_14675</name>
</gene>
<dbReference type="InterPro" id="IPR013762">
    <property type="entry name" value="Integrase-like_cat_sf"/>
</dbReference>
<evidence type="ECO:0000256" key="1">
    <source>
        <dbReference type="ARBA" id="ARBA00023172"/>
    </source>
</evidence>
<feature type="region of interest" description="Disordered" evidence="2">
    <location>
        <begin position="81"/>
        <end position="102"/>
    </location>
</feature>
<feature type="domain" description="Tyr recombinase" evidence="3">
    <location>
        <begin position="1"/>
        <end position="192"/>
    </location>
</feature>
<dbReference type="InterPro" id="IPR002104">
    <property type="entry name" value="Integrase_catalytic"/>
</dbReference>
<proteinExistence type="predicted"/>
<keyword evidence="1" id="KW-0233">DNA recombination</keyword>
<dbReference type="InterPro" id="IPR011010">
    <property type="entry name" value="DNA_brk_join_enz"/>
</dbReference>
<dbReference type="GO" id="GO:0003677">
    <property type="term" value="F:DNA binding"/>
    <property type="evidence" value="ECO:0007669"/>
    <property type="project" value="InterPro"/>
</dbReference>